<dbReference type="PANTHER" id="PTHR40626:SF11">
    <property type="entry name" value="ZINC FINGER PROTEIN YPR022C"/>
    <property type="match status" value="1"/>
</dbReference>
<dbReference type="GO" id="GO:0000978">
    <property type="term" value="F:RNA polymerase II cis-regulatory region sequence-specific DNA binding"/>
    <property type="evidence" value="ECO:0007669"/>
    <property type="project" value="InterPro"/>
</dbReference>
<gene>
    <name evidence="10" type="ORF">CANTADRAFT_34327</name>
</gene>
<proteinExistence type="predicted"/>
<dbReference type="SUPFAM" id="SSF57667">
    <property type="entry name" value="beta-beta-alpha zinc fingers"/>
    <property type="match status" value="1"/>
</dbReference>
<protein>
    <recommendedName>
        <fullName evidence="9">C2H2-type domain-containing protein</fullName>
    </recommendedName>
</protein>
<dbReference type="GO" id="GO:0005634">
    <property type="term" value="C:nucleus"/>
    <property type="evidence" value="ECO:0007669"/>
    <property type="project" value="UniProtKB-SubCell"/>
</dbReference>
<dbReference type="InterPro" id="IPR036236">
    <property type="entry name" value="Znf_C2H2_sf"/>
</dbReference>
<sequence>PPRKKKRTLGTFPCAHCDKVFTRSDHLARHNLNHEPKEVFKCDFVIVEYGGNQRVCGKTFVRKDLRERHMKRHLEAAQAPAPTPIQAPIQAAIHAPVQPPIQAPIQAPIQVPQAQLPTQVHQSPSNYHIRHPTNPTFPAQPPNHYISPIEFARDLSTGSTLPQSQNDILSWLFTESPPNNMVPGKNMRLPLDFPSHQFMSSPYGGSQFSPPNGEVQPGMSQHFRSPDQFPLQDLNIFLNEDNPLDEVFIRNRAQTNFKNPLLDGSSVTTPAGATFPSTASSNSPTESSTSRKASVVGFSPDSIPPVNFEPLESKLATHRLKHNLSNNPHIFVDTLIIDLFFKAVPQLSRSKLVALFDHDELHQNYTIEDRLSYYLSIYWLVFHKQFTFLHAPSFDTKSAPPLLLLAMILIGCNYSSPDQSEHLAKAGKKSPEFKFSMMIAVPLRYCIFEHEHFQSPVKLWVLQSLVLLEWCEKNFLLRRMHERAHVHHGTTVQLLRRSPLLGGNPSAPKKNSTSASGSATLAGEDDSDTVTKELAAKKDTSDYDLFVKWVEAESMKRITFMTFYLDTIDYIKFRHNPQITIYQLQLLSLPSDDDQLWESKDVNGSFRKIVKRQKKLQAQMENKKRSKIRHGTSFLNVLKKLLKSSQASEPTNSSNLSSFTRKILLAGLVSIMYHLQQADDQNSSSLLSSNGISNGQRSKMWKETLSKAFDNWNTEILQSYTQPYLSPVNLSIFNDINTSQVPIPMYHLSQVIGMSDINHFDIAIYGGSPANQSVEATIKDQYIVQRKLTSMWPKFSPQHKRTANELINFKSVIHCYMLLWQLMLKPLDDGLDSNFQYLEWNVNHDFFDSMYAVSICTLVLWCYSYSTLGNESNRFNEIQEDELHTRTYDNLVQFSAEGGYQYLARVKQEFLTQLRKDNLHKQCIIYPFKPNQERTFSPHEALTKYCDILPHITNKQNMSGLCFLVGTKLLNSQWEVIRENAKLILNCGYRSIGKKEVVCQDLF</sequence>
<dbReference type="GeneID" id="30982721"/>
<name>A0A1E4SIF0_9ASCO</name>
<keyword evidence="4 7" id="KW-0863">Zinc-finger</keyword>
<evidence type="ECO:0000256" key="7">
    <source>
        <dbReference type="PROSITE-ProRule" id="PRU00042"/>
    </source>
</evidence>
<dbReference type="AlphaFoldDB" id="A0A1E4SIF0"/>
<dbReference type="CDD" id="cd12148">
    <property type="entry name" value="fungal_TF_MHR"/>
    <property type="match status" value="1"/>
</dbReference>
<evidence type="ECO:0000256" key="8">
    <source>
        <dbReference type="SAM" id="MobiDB-lite"/>
    </source>
</evidence>
<feature type="region of interest" description="Disordered" evidence="8">
    <location>
        <begin position="260"/>
        <end position="295"/>
    </location>
</feature>
<evidence type="ECO:0000256" key="5">
    <source>
        <dbReference type="ARBA" id="ARBA00022833"/>
    </source>
</evidence>
<dbReference type="EMBL" id="KV453912">
    <property type="protein sequence ID" value="ODV79281.1"/>
    <property type="molecule type" value="Genomic_DNA"/>
</dbReference>
<dbReference type="InterPro" id="IPR051059">
    <property type="entry name" value="VerF-like"/>
</dbReference>
<feature type="non-terminal residue" evidence="10">
    <location>
        <position position="1003"/>
    </location>
</feature>
<dbReference type="SMART" id="SM00355">
    <property type="entry name" value="ZnF_C2H2"/>
    <property type="match status" value="2"/>
</dbReference>
<feature type="compositionally biased region" description="Low complexity" evidence="8">
    <location>
        <begin position="277"/>
        <end position="290"/>
    </location>
</feature>
<dbReference type="GO" id="GO:0000785">
    <property type="term" value="C:chromatin"/>
    <property type="evidence" value="ECO:0007669"/>
    <property type="project" value="TreeGrafter"/>
</dbReference>
<keyword evidence="11" id="KW-1185">Reference proteome</keyword>
<evidence type="ECO:0000256" key="1">
    <source>
        <dbReference type="ARBA" id="ARBA00004123"/>
    </source>
</evidence>
<dbReference type="Gene3D" id="3.30.160.60">
    <property type="entry name" value="Classic Zinc Finger"/>
    <property type="match status" value="1"/>
</dbReference>
<keyword evidence="3" id="KW-0677">Repeat</keyword>
<dbReference type="PROSITE" id="PS00028">
    <property type="entry name" value="ZINC_FINGER_C2H2_1"/>
    <property type="match status" value="1"/>
</dbReference>
<dbReference type="RefSeq" id="XP_020064403.1">
    <property type="nucleotide sequence ID" value="XM_020208584.1"/>
</dbReference>
<evidence type="ECO:0000256" key="6">
    <source>
        <dbReference type="ARBA" id="ARBA00023242"/>
    </source>
</evidence>
<dbReference type="OrthoDB" id="1405595at2759"/>
<evidence type="ECO:0000259" key="9">
    <source>
        <dbReference type="PROSITE" id="PS50157"/>
    </source>
</evidence>
<dbReference type="GO" id="GO:0006351">
    <property type="term" value="P:DNA-templated transcription"/>
    <property type="evidence" value="ECO:0007669"/>
    <property type="project" value="InterPro"/>
</dbReference>
<dbReference type="InterPro" id="IPR007219">
    <property type="entry name" value="XnlR_reg_dom"/>
</dbReference>
<dbReference type="Proteomes" id="UP000094285">
    <property type="component" value="Unassembled WGS sequence"/>
</dbReference>
<feature type="non-terminal residue" evidence="10">
    <location>
        <position position="1"/>
    </location>
</feature>
<dbReference type="GO" id="GO:0008270">
    <property type="term" value="F:zinc ion binding"/>
    <property type="evidence" value="ECO:0007669"/>
    <property type="project" value="UniProtKB-KW"/>
</dbReference>
<dbReference type="Pfam" id="PF04082">
    <property type="entry name" value="Fungal_trans"/>
    <property type="match status" value="1"/>
</dbReference>
<evidence type="ECO:0000256" key="2">
    <source>
        <dbReference type="ARBA" id="ARBA00022723"/>
    </source>
</evidence>
<dbReference type="InterPro" id="IPR013087">
    <property type="entry name" value="Znf_C2H2_type"/>
</dbReference>
<feature type="domain" description="C2H2-type" evidence="9">
    <location>
        <begin position="12"/>
        <end position="39"/>
    </location>
</feature>
<dbReference type="STRING" id="984487.A0A1E4SIF0"/>
<evidence type="ECO:0000256" key="4">
    <source>
        <dbReference type="ARBA" id="ARBA00022771"/>
    </source>
</evidence>
<keyword evidence="5" id="KW-0862">Zinc</keyword>
<evidence type="ECO:0000313" key="11">
    <source>
        <dbReference type="Proteomes" id="UP000094285"/>
    </source>
</evidence>
<dbReference type="PROSITE" id="PS50157">
    <property type="entry name" value="ZINC_FINGER_C2H2_2"/>
    <property type="match status" value="1"/>
</dbReference>
<keyword evidence="2" id="KW-0479">Metal-binding</keyword>
<comment type="subcellular location">
    <subcellularLocation>
        <location evidence="1">Nucleus</location>
    </subcellularLocation>
</comment>
<evidence type="ECO:0000313" key="10">
    <source>
        <dbReference type="EMBL" id="ODV79281.1"/>
    </source>
</evidence>
<dbReference type="Pfam" id="PF00096">
    <property type="entry name" value="zf-C2H2"/>
    <property type="match status" value="2"/>
</dbReference>
<dbReference type="GO" id="GO:0000981">
    <property type="term" value="F:DNA-binding transcription factor activity, RNA polymerase II-specific"/>
    <property type="evidence" value="ECO:0007669"/>
    <property type="project" value="InterPro"/>
</dbReference>
<reference evidence="11" key="1">
    <citation type="submission" date="2016-05" db="EMBL/GenBank/DDBJ databases">
        <title>Comparative genomics of biotechnologically important yeasts.</title>
        <authorList>
            <consortium name="DOE Joint Genome Institute"/>
            <person name="Riley R."/>
            <person name="Haridas S."/>
            <person name="Wolfe K.H."/>
            <person name="Lopes M.R."/>
            <person name="Hittinger C.T."/>
            <person name="Goker M."/>
            <person name="Salamov A."/>
            <person name="Wisecaver J."/>
            <person name="Long T.M."/>
            <person name="Aerts A.L."/>
            <person name="Barry K."/>
            <person name="Choi C."/>
            <person name="Clum A."/>
            <person name="Coughlan A.Y."/>
            <person name="Deshpande S."/>
            <person name="Douglass A.P."/>
            <person name="Hanson S.J."/>
            <person name="Klenk H.-P."/>
            <person name="Labutti K."/>
            <person name="Lapidus A."/>
            <person name="Lindquist E."/>
            <person name="Lipzen A."/>
            <person name="Meier-Kolthoff J.P."/>
            <person name="Ohm R.A."/>
            <person name="Otillar R.P."/>
            <person name="Pangilinan J."/>
            <person name="Peng Y."/>
            <person name="Rokas A."/>
            <person name="Rosa C.A."/>
            <person name="Scheuner C."/>
            <person name="Sibirny A.A."/>
            <person name="Slot J.C."/>
            <person name="Stielow J.B."/>
            <person name="Sun H."/>
            <person name="Kurtzman C.P."/>
            <person name="Blackwell M."/>
            <person name="Grigoriev I.V."/>
            <person name="Jeffries T.W."/>
        </authorList>
    </citation>
    <scope>NUCLEOTIDE SEQUENCE [LARGE SCALE GENOMIC DNA]</scope>
    <source>
        <strain evidence="11">NRRL Y-17324</strain>
    </source>
</reference>
<feature type="region of interest" description="Disordered" evidence="8">
    <location>
        <begin position="503"/>
        <end position="526"/>
    </location>
</feature>
<evidence type="ECO:0000256" key="3">
    <source>
        <dbReference type="ARBA" id="ARBA00022737"/>
    </source>
</evidence>
<organism evidence="10 11">
    <name type="scientific">Suhomyces tanzawaensis NRRL Y-17324</name>
    <dbReference type="NCBI Taxonomy" id="984487"/>
    <lineage>
        <taxon>Eukaryota</taxon>
        <taxon>Fungi</taxon>
        <taxon>Dikarya</taxon>
        <taxon>Ascomycota</taxon>
        <taxon>Saccharomycotina</taxon>
        <taxon>Pichiomycetes</taxon>
        <taxon>Debaryomycetaceae</taxon>
        <taxon>Suhomyces</taxon>
    </lineage>
</organism>
<feature type="compositionally biased region" description="Low complexity" evidence="8">
    <location>
        <begin position="512"/>
        <end position="522"/>
    </location>
</feature>
<keyword evidence="6" id="KW-0539">Nucleus</keyword>
<dbReference type="PANTHER" id="PTHR40626">
    <property type="entry name" value="MIP31509P"/>
    <property type="match status" value="1"/>
</dbReference>
<accession>A0A1E4SIF0</accession>